<feature type="binding site" evidence="10">
    <location>
        <position position="79"/>
    </location>
    <ligand>
        <name>Mn(2+)</name>
        <dbReference type="ChEBI" id="CHEBI:29035"/>
    </ligand>
</feature>
<comment type="caution">
    <text evidence="12">The sequence shown here is derived from an EMBL/GenBank/DDBJ whole genome shotgun (WGS) entry which is preliminary data.</text>
</comment>
<dbReference type="GO" id="GO:0071555">
    <property type="term" value="P:cell wall organization"/>
    <property type="evidence" value="ECO:0007669"/>
    <property type="project" value="UniProtKB-KW"/>
</dbReference>
<dbReference type="SUPFAM" id="SSF53448">
    <property type="entry name" value="Nucleotide-diphospho-sugar transferases"/>
    <property type="match status" value="1"/>
</dbReference>
<feature type="transmembrane region" description="Helical" evidence="11">
    <location>
        <begin position="314"/>
        <end position="334"/>
    </location>
</feature>
<sequence>MRNRIEAVMNMGQITEEIRKQHKGFGEWNLASEPQNHQTILQILIDGRDGKAVDVEGQPLPTLIYLSREKRPKYHHNFKAGAMNALIRVSSRISNGEIILNVDCDMYSNNSESVRDALCFFMDEETGHEIAYVQFPQCFNNITKNDLYANSLNVCMEVELAGFDSNGGPSYIGTGCFHRRETLCGKKYGEKCEREQTTRNNNERIEENASVLEEIGKVLASCSYEDYTQWGKEMGLKYGCPVEDTLTGLSIQCRGWKSIYFTPERKAFLGVAPTTLLQTLIQHKRWSEGDFQIFLSSHCPFTYGHKMIPLKLQISYCLFLLLAPNCLPTLYYVAIPSLCLLKGISLFPKISSLWILPFAYVMSSSCAYSLGEFIWCGGTLLGWWNDQRMWVFKRTTSYFFGFSETILKQLGFAKSSFAVTSKVADEEESKRFEKEVMEFGAPSPMFTILAALALLNLFAFIGGIKRMIMDVPAHVLDSLLLQLLLCGVLVFINLPVYQGLFLQKDASRVPYSVTYQSIAFTLLACSIALY</sequence>
<dbReference type="AlphaFoldDB" id="A0AA38ZJC1"/>
<feature type="transmembrane region" description="Helical" evidence="11">
    <location>
        <begin position="439"/>
        <end position="459"/>
    </location>
</feature>
<feature type="binding site" evidence="10">
    <location>
        <position position="103"/>
    </location>
    <ligand>
        <name>Mn(2+)</name>
        <dbReference type="ChEBI" id="CHEBI:29035"/>
    </ligand>
</feature>
<keyword evidence="3" id="KW-0808">Transferase</keyword>
<keyword evidence="7" id="KW-0961">Cell wall biogenesis/degradation</keyword>
<dbReference type="Proteomes" id="UP001168098">
    <property type="component" value="Unassembled WGS sequence"/>
</dbReference>
<evidence type="ECO:0000256" key="6">
    <source>
        <dbReference type="ARBA" id="ARBA00023136"/>
    </source>
</evidence>
<evidence type="ECO:0008006" key="14">
    <source>
        <dbReference type="Google" id="ProtNLM"/>
    </source>
</evidence>
<protein>
    <recommendedName>
        <fullName evidence="14">Cellulose synthase-like protein E6</fullName>
    </recommendedName>
</protein>
<dbReference type="Pfam" id="PF03552">
    <property type="entry name" value="Cellulose_synt"/>
    <property type="match status" value="2"/>
</dbReference>
<comment type="similarity">
    <text evidence="9">Belongs to the glycosyltransferase 2 family. Plant cellulose synthase-like E subfamily.</text>
</comment>
<evidence type="ECO:0000256" key="1">
    <source>
        <dbReference type="ARBA" id="ARBA00004127"/>
    </source>
</evidence>
<evidence type="ECO:0000256" key="8">
    <source>
        <dbReference type="ARBA" id="ARBA00037405"/>
    </source>
</evidence>
<feature type="transmembrane region" description="Helical" evidence="11">
    <location>
        <begin position="354"/>
        <end position="384"/>
    </location>
</feature>
<evidence type="ECO:0000256" key="9">
    <source>
        <dbReference type="ARBA" id="ARBA00060766"/>
    </source>
</evidence>
<dbReference type="EMBL" id="JARBHA010000010">
    <property type="protein sequence ID" value="KAJ9690002.1"/>
    <property type="molecule type" value="Genomic_DNA"/>
</dbReference>
<dbReference type="InterPro" id="IPR029044">
    <property type="entry name" value="Nucleotide-diphossugar_trans"/>
</dbReference>
<evidence type="ECO:0000256" key="10">
    <source>
        <dbReference type="PIRSR" id="PIRSR605150-3"/>
    </source>
</evidence>
<evidence type="ECO:0000256" key="2">
    <source>
        <dbReference type="ARBA" id="ARBA00022676"/>
    </source>
</evidence>
<accession>A0AA38ZJC1</accession>
<dbReference type="GO" id="GO:0016020">
    <property type="term" value="C:membrane"/>
    <property type="evidence" value="ECO:0007669"/>
    <property type="project" value="InterPro"/>
</dbReference>
<evidence type="ECO:0000256" key="7">
    <source>
        <dbReference type="ARBA" id="ARBA00023316"/>
    </source>
</evidence>
<gene>
    <name evidence="12" type="ORF">PVL29_012594</name>
</gene>
<dbReference type="FunFam" id="3.90.550.10:FF:000112">
    <property type="entry name" value="Cellulose synthase-like protein E1"/>
    <property type="match status" value="1"/>
</dbReference>
<keyword evidence="13" id="KW-1185">Reference proteome</keyword>
<dbReference type="InterPro" id="IPR005150">
    <property type="entry name" value="Cellulose_synth"/>
</dbReference>
<keyword evidence="4 11" id="KW-0812">Transmembrane</keyword>
<evidence type="ECO:0000256" key="5">
    <source>
        <dbReference type="ARBA" id="ARBA00022989"/>
    </source>
</evidence>
<evidence type="ECO:0000256" key="3">
    <source>
        <dbReference type="ARBA" id="ARBA00022679"/>
    </source>
</evidence>
<reference evidence="12 13" key="1">
    <citation type="journal article" date="2023" name="BMC Biotechnol.">
        <title>Vitis rotundifolia cv Carlos genome sequencing.</title>
        <authorList>
            <person name="Huff M."/>
            <person name="Hulse-Kemp A."/>
            <person name="Scheffler B."/>
            <person name="Youngblood R."/>
            <person name="Simpson S."/>
            <person name="Babiker E."/>
            <person name="Staton M."/>
        </authorList>
    </citation>
    <scope>NUCLEOTIDE SEQUENCE [LARGE SCALE GENOMIC DNA]</scope>
    <source>
        <tissue evidence="12">Leaf</tissue>
    </source>
</reference>
<dbReference type="GO" id="GO:0016760">
    <property type="term" value="F:cellulose synthase (UDP-forming) activity"/>
    <property type="evidence" value="ECO:0007669"/>
    <property type="project" value="InterPro"/>
</dbReference>
<proteinExistence type="inferred from homology"/>
<dbReference type="Gene3D" id="3.90.550.10">
    <property type="entry name" value="Spore Coat Polysaccharide Biosynthesis Protein SpsA, Chain A"/>
    <property type="match status" value="1"/>
</dbReference>
<feature type="transmembrane region" description="Helical" evidence="11">
    <location>
        <begin position="479"/>
        <end position="497"/>
    </location>
</feature>
<evidence type="ECO:0000256" key="4">
    <source>
        <dbReference type="ARBA" id="ARBA00022692"/>
    </source>
</evidence>
<comment type="function">
    <text evidence="8">Thought to be a Golgi-localized beta-glycan synthase that polymerize the backbones of noncellulosic polysaccharides (hemicelluloses) of plant cell wall.</text>
</comment>
<dbReference type="GO" id="GO:0012505">
    <property type="term" value="C:endomembrane system"/>
    <property type="evidence" value="ECO:0007669"/>
    <property type="project" value="UniProtKB-SubCell"/>
</dbReference>
<evidence type="ECO:0000256" key="11">
    <source>
        <dbReference type="SAM" id="Phobius"/>
    </source>
</evidence>
<name>A0AA38ZJC1_VITRO</name>
<keyword evidence="2" id="KW-0328">Glycosyltransferase</keyword>
<keyword evidence="6 11" id="KW-0472">Membrane</keyword>
<organism evidence="12 13">
    <name type="scientific">Vitis rotundifolia</name>
    <name type="common">Muscadine grape</name>
    <dbReference type="NCBI Taxonomy" id="103349"/>
    <lineage>
        <taxon>Eukaryota</taxon>
        <taxon>Viridiplantae</taxon>
        <taxon>Streptophyta</taxon>
        <taxon>Embryophyta</taxon>
        <taxon>Tracheophyta</taxon>
        <taxon>Spermatophyta</taxon>
        <taxon>Magnoliopsida</taxon>
        <taxon>eudicotyledons</taxon>
        <taxon>Gunneridae</taxon>
        <taxon>Pentapetalae</taxon>
        <taxon>rosids</taxon>
        <taxon>Vitales</taxon>
        <taxon>Vitaceae</taxon>
        <taxon>Viteae</taxon>
        <taxon>Vitis</taxon>
    </lineage>
</organism>
<comment type="subcellular location">
    <subcellularLocation>
        <location evidence="1">Endomembrane system</location>
        <topology evidence="1">Multi-pass membrane protein</topology>
    </subcellularLocation>
</comment>
<evidence type="ECO:0000313" key="12">
    <source>
        <dbReference type="EMBL" id="KAJ9690002.1"/>
    </source>
</evidence>
<keyword evidence="5 11" id="KW-1133">Transmembrane helix</keyword>
<dbReference type="GO" id="GO:0030244">
    <property type="term" value="P:cellulose biosynthetic process"/>
    <property type="evidence" value="ECO:0007669"/>
    <property type="project" value="InterPro"/>
</dbReference>
<evidence type="ECO:0000313" key="13">
    <source>
        <dbReference type="Proteomes" id="UP001168098"/>
    </source>
</evidence>
<dbReference type="PANTHER" id="PTHR13301">
    <property type="entry name" value="X-BOX TRANSCRIPTION FACTOR-RELATED"/>
    <property type="match status" value="1"/>
</dbReference>